<evidence type="ECO:0000259" key="9">
    <source>
        <dbReference type="Pfam" id="PF25198"/>
    </source>
</evidence>
<dbReference type="Pfam" id="PF25198">
    <property type="entry name" value="Spore_GerAC_N"/>
    <property type="match status" value="1"/>
</dbReference>
<evidence type="ECO:0000313" key="11">
    <source>
        <dbReference type="Proteomes" id="UP001596250"/>
    </source>
</evidence>
<dbReference type="EMBL" id="JBHSQV010000032">
    <property type="protein sequence ID" value="MFC5985811.1"/>
    <property type="molecule type" value="Genomic_DNA"/>
</dbReference>
<keyword evidence="5" id="KW-0472">Membrane</keyword>
<keyword evidence="4" id="KW-0732">Signal</keyword>
<keyword evidence="7" id="KW-0449">Lipoprotein</keyword>
<evidence type="ECO:0000259" key="8">
    <source>
        <dbReference type="Pfam" id="PF05504"/>
    </source>
</evidence>
<proteinExistence type="inferred from homology"/>
<dbReference type="InterPro" id="IPR046953">
    <property type="entry name" value="Spore_GerAC-like_C"/>
</dbReference>
<accession>A0ABW1IL89</accession>
<evidence type="ECO:0000256" key="7">
    <source>
        <dbReference type="ARBA" id="ARBA00023288"/>
    </source>
</evidence>
<evidence type="ECO:0000256" key="4">
    <source>
        <dbReference type="ARBA" id="ARBA00022729"/>
    </source>
</evidence>
<dbReference type="PANTHER" id="PTHR35789:SF1">
    <property type="entry name" value="SPORE GERMINATION PROTEIN B3"/>
    <property type="match status" value="1"/>
</dbReference>
<organism evidence="10 11">
    <name type="scientific">Marinicrinis lubricantis</name>
    <dbReference type="NCBI Taxonomy" id="2086470"/>
    <lineage>
        <taxon>Bacteria</taxon>
        <taxon>Bacillati</taxon>
        <taxon>Bacillota</taxon>
        <taxon>Bacilli</taxon>
        <taxon>Bacillales</taxon>
        <taxon>Paenibacillaceae</taxon>
    </lineage>
</organism>
<reference evidence="11" key="1">
    <citation type="journal article" date="2019" name="Int. J. Syst. Evol. Microbiol.">
        <title>The Global Catalogue of Microorganisms (GCM) 10K type strain sequencing project: providing services to taxonomists for standard genome sequencing and annotation.</title>
        <authorList>
            <consortium name="The Broad Institute Genomics Platform"/>
            <consortium name="The Broad Institute Genome Sequencing Center for Infectious Disease"/>
            <person name="Wu L."/>
            <person name="Ma J."/>
        </authorList>
    </citation>
    <scope>NUCLEOTIDE SEQUENCE [LARGE SCALE GENOMIC DNA]</scope>
    <source>
        <strain evidence="11">CCM 8749</strain>
    </source>
</reference>
<dbReference type="Gene3D" id="3.30.300.210">
    <property type="entry name" value="Nutrient germinant receptor protein C, domain 3"/>
    <property type="match status" value="1"/>
</dbReference>
<feature type="domain" description="Spore germination GerAC-like C-terminal" evidence="8">
    <location>
        <begin position="200"/>
        <end position="363"/>
    </location>
</feature>
<dbReference type="RefSeq" id="WP_379893024.1">
    <property type="nucleotide sequence ID" value="NZ_JBHSQV010000032.1"/>
</dbReference>
<evidence type="ECO:0000256" key="5">
    <source>
        <dbReference type="ARBA" id="ARBA00023136"/>
    </source>
</evidence>
<evidence type="ECO:0000256" key="6">
    <source>
        <dbReference type="ARBA" id="ARBA00023139"/>
    </source>
</evidence>
<dbReference type="Proteomes" id="UP001596250">
    <property type="component" value="Unassembled WGS sequence"/>
</dbReference>
<evidence type="ECO:0000256" key="3">
    <source>
        <dbReference type="ARBA" id="ARBA00022544"/>
    </source>
</evidence>
<keyword evidence="3" id="KW-0309">Germination</keyword>
<gene>
    <name evidence="10" type="ORF">ACFPXP_05125</name>
</gene>
<comment type="similarity">
    <text evidence="2">Belongs to the GerABKC lipoprotein family.</text>
</comment>
<dbReference type="InterPro" id="IPR057336">
    <property type="entry name" value="GerAC_N"/>
</dbReference>
<protein>
    <submittedName>
        <fullName evidence="10">Ger(X)C family spore germination protein</fullName>
    </submittedName>
</protein>
<evidence type="ECO:0000256" key="2">
    <source>
        <dbReference type="ARBA" id="ARBA00007886"/>
    </source>
</evidence>
<comment type="caution">
    <text evidence="10">The sequence shown here is derived from an EMBL/GenBank/DDBJ whole genome shotgun (WGS) entry which is preliminary data.</text>
</comment>
<dbReference type="NCBIfam" id="TIGR02887">
    <property type="entry name" value="spore_ger_x_C"/>
    <property type="match status" value="1"/>
</dbReference>
<feature type="domain" description="Spore germination protein N-terminal" evidence="9">
    <location>
        <begin position="31"/>
        <end position="190"/>
    </location>
</feature>
<keyword evidence="11" id="KW-1185">Reference proteome</keyword>
<dbReference type="Pfam" id="PF05504">
    <property type="entry name" value="Spore_GerAC"/>
    <property type="match status" value="1"/>
</dbReference>
<dbReference type="InterPro" id="IPR038501">
    <property type="entry name" value="Spore_GerAC_C_sf"/>
</dbReference>
<comment type="subcellular location">
    <subcellularLocation>
        <location evidence="1">Membrane</location>
        <topology evidence="1">Lipid-anchor</topology>
    </subcellularLocation>
</comment>
<dbReference type="PROSITE" id="PS51257">
    <property type="entry name" value="PROKAR_LIPOPROTEIN"/>
    <property type="match status" value="1"/>
</dbReference>
<evidence type="ECO:0000256" key="1">
    <source>
        <dbReference type="ARBA" id="ARBA00004635"/>
    </source>
</evidence>
<dbReference type="InterPro" id="IPR008844">
    <property type="entry name" value="Spore_GerAC-like"/>
</dbReference>
<sequence length="366" mass="41631">MNSRGGDRLMRLCLLLLIMIVALSGCTSNKLVDKIQLANTLGYDKKDTEYVGTALYPTYQEKGNVKVNILSTVSASNYDILPRLNSKSSMPIEQGQLKSVIFGKEFAEEGINTVVNSMVRDPVIGTRLHLAVAEQKAEQILMAVQKLNDPFHLSQLIEHNIKNQNIPANNLHIFLYHYYGEGMDSYLPYLIAEGNAVKLDGLALFKKDKLVSTINLRQAFILKLLLNETKGGRYQVHLKRENQTGYVLLQNLNSKSKLQINRPDERPLMDIMIEIDAKIKDSPTWLNLTQEDNINWIEKKFEEHFEEETVKLLKLCQQLKVDPVGIGAKFRAKVRSWNPKQYAEMYPEVQFHVSVNVNILQTGVGE</sequence>
<keyword evidence="6" id="KW-0564">Palmitate</keyword>
<dbReference type="PANTHER" id="PTHR35789">
    <property type="entry name" value="SPORE GERMINATION PROTEIN B3"/>
    <property type="match status" value="1"/>
</dbReference>
<name>A0ABW1IL89_9BACL</name>
<evidence type="ECO:0000313" key="10">
    <source>
        <dbReference type="EMBL" id="MFC5985811.1"/>
    </source>
</evidence>